<dbReference type="RefSeq" id="WP_094156704.1">
    <property type="nucleotide sequence ID" value="NZ_CP020028.1"/>
</dbReference>
<reference evidence="1 2" key="1">
    <citation type="submission" date="2017-03" db="EMBL/GenBank/DDBJ databases">
        <title>Complete genome sequence of Paenibacillus Kribbensis producing bioflocculants.</title>
        <authorList>
            <person name="Lee H.-G."/>
            <person name="Oh H.-M."/>
        </authorList>
    </citation>
    <scope>NUCLEOTIDE SEQUENCE [LARGE SCALE GENOMIC DNA]</scope>
    <source>
        <strain evidence="1 2">AM49</strain>
    </source>
</reference>
<evidence type="ECO:0000313" key="2">
    <source>
        <dbReference type="Proteomes" id="UP000214666"/>
    </source>
</evidence>
<accession>A0A222WTN4</accession>
<dbReference type="AlphaFoldDB" id="A0A222WTN4"/>
<evidence type="ECO:0000313" key="1">
    <source>
        <dbReference type="EMBL" id="ASR49526.1"/>
    </source>
</evidence>
<organism evidence="1 2">
    <name type="scientific">Paenibacillus kribbensis</name>
    <dbReference type="NCBI Taxonomy" id="172713"/>
    <lineage>
        <taxon>Bacteria</taxon>
        <taxon>Bacillati</taxon>
        <taxon>Bacillota</taxon>
        <taxon>Bacilli</taxon>
        <taxon>Bacillales</taxon>
        <taxon>Paenibacillaceae</taxon>
        <taxon>Paenibacillus</taxon>
    </lineage>
</organism>
<dbReference type="OrthoDB" id="2661948at2"/>
<proteinExistence type="predicted"/>
<protein>
    <submittedName>
        <fullName evidence="1">Uncharacterized protein</fullName>
    </submittedName>
</protein>
<keyword evidence="2" id="KW-1185">Reference proteome</keyword>
<dbReference type="Proteomes" id="UP000214666">
    <property type="component" value="Chromosome"/>
</dbReference>
<name>A0A222WTN4_9BACL</name>
<dbReference type="KEGG" id="pkb:B4V02_23980"/>
<gene>
    <name evidence="1" type="ORF">B4V02_23980</name>
</gene>
<dbReference type="EMBL" id="CP020028">
    <property type="protein sequence ID" value="ASR49526.1"/>
    <property type="molecule type" value="Genomic_DNA"/>
</dbReference>
<sequence length="64" mass="7602">MERVEFVLNQLRDIIPDGTGSEKEMVAGGYIIRWIKESRQKNELTLKEVHDLMDAYELFLQFEK</sequence>